<dbReference type="EMBL" id="JAFNEN010004218">
    <property type="protein sequence ID" value="KAG8171268.1"/>
    <property type="molecule type" value="Genomic_DNA"/>
</dbReference>
<evidence type="ECO:0000256" key="1">
    <source>
        <dbReference type="SAM" id="MobiDB-lite"/>
    </source>
</evidence>
<evidence type="ECO:0000313" key="2">
    <source>
        <dbReference type="EMBL" id="KAG8171268.1"/>
    </source>
</evidence>
<protein>
    <submittedName>
        <fullName evidence="2">Uncharacterized protein</fullName>
    </submittedName>
</protein>
<comment type="caution">
    <text evidence="2">The sequence shown here is derived from an EMBL/GenBank/DDBJ whole genome shotgun (WGS) entry which is preliminary data.</text>
</comment>
<dbReference type="Proteomes" id="UP000827092">
    <property type="component" value="Unassembled WGS sequence"/>
</dbReference>
<proteinExistence type="predicted"/>
<name>A0AAV6THW0_9ARAC</name>
<organism evidence="2 3">
    <name type="scientific">Oedothorax gibbosus</name>
    <dbReference type="NCBI Taxonomy" id="931172"/>
    <lineage>
        <taxon>Eukaryota</taxon>
        <taxon>Metazoa</taxon>
        <taxon>Ecdysozoa</taxon>
        <taxon>Arthropoda</taxon>
        <taxon>Chelicerata</taxon>
        <taxon>Arachnida</taxon>
        <taxon>Araneae</taxon>
        <taxon>Araneomorphae</taxon>
        <taxon>Entelegynae</taxon>
        <taxon>Araneoidea</taxon>
        <taxon>Linyphiidae</taxon>
        <taxon>Erigoninae</taxon>
        <taxon>Oedothorax</taxon>
    </lineage>
</organism>
<gene>
    <name evidence="2" type="ORF">JTE90_020208</name>
</gene>
<dbReference type="AlphaFoldDB" id="A0AAV6THW0"/>
<reference evidence="2 3" key="1">
    <citation type="journal article" date="2022" name="Nat. Ecol. Evol.">
        <title>A masculinizing supergene underlies an exaggerated male reproductive morph in a spider.</title>
        <authorList>
            <person name="Hendrickx F."/>
            <person name="De Corte Z."/>
            <person name="Sonet G."/>
            <person name="Van Belleghem S.M."/>
            <person name="Kostlbacher S."/>
            <person name="Vangestel C."/>
        </authorList>
    </citation>
    <scope>NUCLEOTIDE SEQUENCE [LARGE SCALE GENOMIC DNA]</scope>
    <source>
        <strain evidence="2">W744_W776</strain>
    </source>
</reference>
<sequence length="66" mass="7314">MVVTGDGESGLHPEREHVRKRHHIQGSSRRAELPTPGTGMVVTKMNDTGTLLEITQYGMSYHSIIL</sequence>
<evidence type="ECO:0000313" key="3">
    <source>
        <dbReference type="Proteomes" id="UP000827092"/>
    </source>
</evidence>
<accession>A0AAV6THW0</accession>
<keyword evidence="3" id="KW-1185">Reference proteome</keyword>
<feature type="region of interest" description="Disordered" evidence="1">
    <location>
        <begin position="1"/>
        <end position="41"/>
    </location>
</feature>